<protein>
    <submittedName>
        <fullName evidence="3">Secreted protein</fullName>
    </submittedName>
</protein>
<name>A0A183KSC8_9TREM</name>
<dbReference type="EMBL" id="UZAK01040452">
    <property type="protein sequence ID" value="VDP64614.1"/>
    <property type="molecule type" value="Genomic_DNA"/>
</dbReference>
<dbReference type="WBParaSite" id="SCUD_0001796801-mRNA-1">
    <property type="protein sequence ID" value="SCUD_0001796801-mRNA-1"/>
    <property type="gene ID" value="SCUD_0001796801"/>
</dbReference>
<proteinExistence type="predicted"/>
<reference evidence="1 2" key="2">
    <citation type="submission" date="2018-11" db="EMBL/GenBank/DDBJ databases">
        <authorList>
            <consortium name="Pathogen Informatics"/>
        </authorList>
    </citation>
    <scope>NUCLEOTIDE SEQUENCE [LARGE SCALE GENOMIC DNA]</scope>
    <source>
        <strain evidence="1">Dakar</strain>
        <strain evidence="2">Dakar, Senegal</strain>
    </source>
</reference>
<accession>A0A183KSC8</accession>
<sequence length="212" mass="24085">MKHNLPPICGSTLIICSTSKYVNPSKHRLSKSYMKILGFLLGAMCTSMCETPTTYVTVDDQYNLTPIEVVFRKKQTLDDDGKNPHLYDSKHNESLYKHKNMGILERTKQMYETRGSLISAPVTTVFEKLCAYRKQFDKIVIFGDCHKEIVDYVINYRTYIGPLKAIWGNLSGEDIWPQTETGGFLSAMFEEVTRSPKSANGTKAQRHIGKIS</sequence>
<reference evidence="3" key="1">
    <citation type="submission" date="2016-06" db="UniProtKB">
        <authorList>
            <consortium name="WormBaseParasite"/>
        </authorList>
    </citation>
    <scope>IDENTIFICATION</scope>
</reference>
<dbReference type="STRING" id="6186.A0A183KSC8"/>
<keyword evidence="2" id="KW-1185">Reference proteome</keyword>
<evidence type="ECO:0000313" key="3">
    <source>
        <dbReference type="WBParaSite" id="SCUD_0001796801-mRNA-1"/>
    </source>
</evidence>
<evidence type="ECO:0000313" key="2">
    <source>
        <dbReference type="Proteomes" id="UP000279833"/>
    </source>
</evidence>
<gene>
    <name evidence="1" type="ORF">SCUD_LOCUS17965</name>
</gene>
<evidence type="ECO:0000313" key="1">
    <source>
        <dbReference type="EMBL" id="VDP64614.1"/>
    </source>
</evidence>
<dbReference type="AlphaFoldDB" id="A0A183KSC8"/>
<organism evidence="3">
    <name type="scientific">Schistosoma curassoni</name>
    <dbReference type="NCBI Taxonomy" id="6186"/>
    <lineage>
        <taxon>Eukaryota</taxon>
        <taxon>Metazoa</taxon>
        <taxon>Spiralia</taxon>
        <taxon>Lophotrochozoa</taxon>
        <taxon>Platyhelminthes</taxon>
        <taxon>Trematoda</taxon>
        <taxon>Digenea</taxon>
        <taxon>Strigeidida</taxon>
        <taxon>Schistosomatoidea</taxon>
        <taxon>Schistosomatidae</taxon>
        <taxon>Schistosoma</taxon>
    </lineage>
</organism>
<dbReference type="Proteomes" id="UP000279833">
    <property type="component" value="Unassembled WGS sequence"/>
</dbReference>